<evidence type="ECO:0000256" key="1">
    <source>
        <dbReference type="SAM" id="SignalP"/>
    </source>
</evidence>
<dbReference type="EMBL" id="FXAO01000010">
    <property type="protein sequence ID" value="SMG49860.1"/>
    <property type="molecule type" value="Genomic_DNA"/>
</dbReference>
<accession>A0A1X7L7X6</accession>
<dbReference type="STRING" id="188872.SAMN03080602_03895"/>
<feature type="domain" description="DUF2202" evidence="2">
    <location>
        <begin position="46"/>
        <end position="201"/>
    </location>
</feature>
<keyword evidence="4" id="KW-1185">Reference proteome</keyword>
<feature type="signal peptide" evidence="1">
    <location>
        <begin position="1"/>
        <end position="21"/>
    </location>
</feature>
<proteinExistence type="predicted"/>
<organism evidence="3 4">
    <name type="scientific">Arenibacter troitsensis</name>
    <dbReference type="NCBI Taxonomy" id="188872"/>
    <lineage>
        <taxon>Bacteria</taxon>
        <taxon>Pseudomonadati</taxon>
        <taxon>Bacteroidota</taxon>
        <taxon>Flavobacteriia</taxon>
        <taxon>Flavobacteriales</taxon>
        <taxon>Flavobacteriaceae</taxon>
        <taxon>Arenibacter</taxon>
    </lineage>
</organism>
<dbReference type="CDD" id="cd01048">
    <property type="entry name" value="Ferritin_like_AB2"/>
    <property type="match status" value="1"/>
</dbReference>
<gene>
    <name evidence="3" type="ORF">SAMN03080602_03895</name>
</gene>
<protein>
    <recommendedName>
        <fullName evidence="2">DUF2202 domain-containing protein</fullName>
    </recommendedName>
</protein>
<dbReference type="InterPro" id="IPR012347">
    <property type="entry name" value="Ferritin-like"/>
</dbReference>
<dbReference type="Proteomes" id="UP000193420">
    <property type="component" value="Unassembled WGS sequence"/>
</dbReference>
<feature type="chain" id="PRO_5011965192" description="DUF2202 domain-containing protein" evidence="1">
    <location>
        <begin position="22"/>
        <end position="209"/>
    </location>
</feature>
<dbReference type="InterPro" id="IPR019243">
    <property type="entry name" value="DUF2202"/>
</dbReference>
<reference evidence="4" key="1">
    <citation type="submission" date="2017-04" db="EMBL/GenBank/DDBJ databases">
        <authorList>
            <person name="Varghese N."/>
            <person name="Submissions S."/>
        </authorList>
    </citation>
    <scope>NUCLEOTIDE SEQUENCE [LARGE SCALE GENOMIC DNA]</scope>
    <source>
        <strain evidence="4">DSM 19835</strain>
    </source>
</reference>
<evidence type="ECO:0000313" key="4">
    <source>
        <dbReference type="Proteomes" id="UP000193420"/>
    </source>
</evidence>
<sequence>MKLFRQIRADLFIFALPFLLAVFSCNNDDSSVADLSNTNLTNEDRAALLFMLEEEKLARDTYTYLEDLWVTNQFSNIKKSEQSHMDAVRGLLDQYNISYSLLSYGEFNNPDIQKLYDQFIDYGSENVANALEVGANIEDLDIVDLALYIDATANSAMIQVFESLQCGSRNHLRSFVSAIELLGNTYEPKYLTQVDYTLIINDSREQCGR</sequence>
<dbReference type="AlphaFoldDB" id="A0A1X7L7X6"/>
<evidence type="ECO:0000313" key="3">
    <source>
        <dbReference type="EMBL" id="SMG49860.1"/>
    </source>
</evidence>
<dbReference type="SUPFAM" id="SSF47240">
    <property type="entry name" value="Ferritin-like"/>
    <property type="match status" value="1"/>
</dbReference>
<dbReference type="PROSITE" id="PS51257">
    <property type="entry name" value="PROKAR_LIPOPROTEIN"/>
    <property type="match status" value="1"/>
</dbReference>
<dbReference type="Gene3D" id="1.20.1260.10">
    <property type="match status" value="1"/>
</dbReference>
<name>A0A1X7L7X6_9FLAO</name>
<evidence type="ECO:0000259" key="2">
    <source>
        <dbReference type="Pfam" id="PF09968"/>
    </source>
</evidence>
<dbReference type="RefSeq" id="WP_085500563.1">
    <property type="nucleotide sequence ID" value="NZ_FXAO01000010.1"/>
</dbReference>
<dbReference type="OrthoDB" id="9801086at2"/>
<dbReference type="InterPro" id="IPR009078">
    <property type="entry name" value="Ferritin-like_SF"/>
</dbReference>
<dbReference type="Pfam" id="PF09968">
    <property type="entry name" value="DUF2202"/>
    <property type="match status" value="1"/>
</dbReference>
<keyword evidence="1" id="KW-0732">Signal</keyword>